<dbReference type="RefSeq" id="WP_124906760.1">
    <property type="nucleotide sequence ID" value="NZ_RQJP01000002.1"/>
</dbReference>
<gene>
    <name evidence="1" type="ORF">EHT87_11450</name>
</gene>
<evidence type="ECO:0000313" key="1">
    <source>
        <dbReference type="EMBL" id="RRB15156.1"/>
    </source>
</evidence>
<organism evidence="1 2">
    <name type="scientific">Larkinella knui</name>
    <dbReference type="NCBI Taxonomy" id="2025310"/>
    <lineage>
        <taxon>Bacteria</taxon>
        <taxon>Pseudomonadati</taxon>
        <taxon>Bacteroidota</taxon>
        <taxon>Cytophagia</taxon>
        <taxon>Cytophagales</taxon>
        <taxon>Spirosomataceae</taxon>
        <taxon>Larkinella</taxon>
    </lineage>
</organism>
<dbReference type="AlphaFoldDB" id="A0A3P1CQ15"/>
<sequence length="99" mass="10835">MMEKIYRKLQDQFKQGFAFGPVGRPIQSIDQTSTGEVTVVFPGLLILLEEVGGRIIVKLPGAVRSTNNDLADDLGELCDQFIAMVKAEAESVPIDEILV</sequence>
<keyword evidence="2" id="KW-1185">Reference proteome</keyword>
<reference evidence="1 2" key="1">
    <citation type="submission" date="2018-11" db="EMBL/GenBank/DDBJ databases">
        <authorList>
            <person name="Zhou Z."/>
            <person name="Wang G."/>
        </authorList>
    </citation>
    <scope>NUCLEOTIDE SEQUENCE [LARGE SCALE GENOMIC DNA]</scope>
    <source>
        <strain evidence="1 2">KCTC42998</strain>
    </source>
</reference>
<comment type="caution">
    <text evidence="1">The sequence shown here is derived from an EMBL/GenBank/DDBJ whole genome shotgun (WGS) entry which is preliminary data.</text>
</comment>
<dbReference type="EMBL" id="RQJP01000002">
    <property type="protein sequence ID" value="RRB15156.1"/>
    <property type="molecule type" value="Genomic_DNA"/>
</dbReference>
<dbReference type="Proteomes" id="UP000274271">
    <property type="component" value="Unassembled WGS sequence"/>
</dbReference>
<accession>A0A3P1CQ15</accession>
<dbReference type="OrthoDB" id="962958at2"/>
<protein>
    <submittedName>
        <fullName evidence="1">Uncharacterized protein</fullName>
    </submittedName>
</protein>
<proteinExistence type="predicted"/>
<evidence type="ECO:0000313" key="2">
    <source>
        <dbReference type="Proteomes" id="UP000274271"/>
    </source>
</evidence>
<name>A0A3P1CQ15_9BACT</name>